<feature type="non-terminal residue" evidence="2">
    <location>
        <position position="1"/>
    </location>
</feature>
<proteinExistence type="predicted"/>
<dbReference type="AlphaFoldDB" id="A0A9N9EDB6"/>
<keyword evidence="3" id="KW-1185">Reference proteome</keyword>
<name>A0A9N9EDB6_9GLOM</name>
<evidence type="ECO:0000313" key="3">
    <source>
        <dbReference type="Proteomes" id="UP000789831"/>
    </source>
</evidence>
<protein>
    <submittedName>
        <fullName evidence="2">10945_t:CDS:1</fullName>
    </submittedName>
</protein>
<comment type="caution">
    <text evidence="2">The sequence shown here is derived from an EMBL/GenBank/DDBJ whole genome shotgun (WGS) entry which is preliminary data.</text>
</comment>
<dbReference type="EMBL" id="CAJVPL010007557">
    <property type="protein sequence ID" value="CAG8670155.1"/>
    <property type="molecule type" value="Genomic_DNA"/>
</dbReference>
<evidence type="ECO:0000313" key="2">
    <source>
        <dbReference type="EMBL" id="CAG8670155.1"/>
    </source>
</evidence>
<feature type="region of interest" description="Disordered" evidence="1">
    <location>
        <begin position="128"/>
        <end position="181"/>
    </location>
</feature>
<feature type="non-terminal residue" evidence="2">
    <location>
        <position position="241"/>
    </location>
</feature>
<organism evidence="2 3">
    <name type="scientific">Ambispora gerdemannii</name>
    <dbReference type="NCBI Taxonomy" id="144530"/>
    <lineage>
        <taxon>Eukaryota</taxon>
        <taxon>Fungi</taxon>
        <taxon>Fungi incertae sedis</taxon>
        <taxon>Mucoromycota</taxon>
        <taxon>Glomeromycotina</taxon>
        <taxon>Glomeromycetes</taxon>
        <taxon>Archaeosporales</taxon>
        <taxon>Ambisporaceae</taxon>
        <taxon>Ambispora</taxon>
    </lineage>
</organism>
<accession>A0A9N9EDB6</accession>
<reference evidence="2" key="1">
    <citation type="submission" date="2021-06" db="EMBL/GenBank/DDBJ databases">
        <authorList>
            <person name="Kallberg Y."/>
            <person name="Tangrot J."/>
            <person name="Rosling A."/>
        </authorList>
    </citation>
    <scope>NUCLEOTIDE SEQUENCE</scope>
    <source>
        <strain evidence="2">MT106</strain>
    </source>
</reference>
<feature type="compositionally biased region" description="Low complexity" evidence="1">
    <location>
        <begin position="137"/>
        <end position="175"/>
    </location>
</feature>
<dbReference type="Proteomes" id="UP000789831">
    <property type="component" value="Unassembled WGS sequence"/>
</dbReference>
<sequence length="241" mass="27881">LINDHLEQHDPENADVPLQLQPYCPFCFPQPEEYTLPFRRFWLWIESADSNEDNSEDCYSETVDVETQTEGSNSEQVIEKIFDNEETSENNEEKEITDEEIENIEQEEYLELSSEEEDEMANVADVLNAPPQSDNYWNNNGSNNNNRNNWRSRSNGMPNPQNNNRPNLENRSTNNGQTDDHRNVENTFLAQIQELTKAIQKQGNERVNNTSHTTALLAEHEYLAGERKRTRINEAGESADT</sequence>
<evidence type="ECO:0000256" key="1">
    <source>
        <dbReference type="SAM" id="MobiDB-lite"/>
    </source>
</evidence>
<gene>
    <name evidence="2" type="ORF">AGERDE_LOCUS12218</name>
</gene>